<dbReference type="RefSeq" id="WP_176977254.1">
    <property type="nucleotide sequence ID" value="NZ_JABZEO010000010.1"/>
</dbReference>
<reference evidence="2 3" key="1">
    <citation type="submission" date="2020-06" db="EMBL/GenBank/DDBJ databases">
        <title>Whole-genome sequence of Allochromatium humboldtianum DSM 21881, type strain.</title>
        <authorList>
            <person name="Kyndt J.A."/>
            <person name="Meyer T.E."/>
        </authorList>
    </citation>
    <scope>NUCLEOTIDE SEQUENCE [LARGE SCALE GENOMIC DNA]</scope>
    <source>
        <strain evidence="2 3">DSM 21881</strain>
    </source>
</reference>
<feature type="compositionally biased region" description="Pro residues" evidence="1">
    <location>
        <begin position="109"/>
        <end position="118"/>
    </location>
</feature>
<dbReference type="Proteomes" id="UP000592294">
    <property type="component" value="Unassembled WGS sequence"/>
</dbReference>
<dbReference type="AlphaFoldDB" id="A0A850RE59"/>
<feature type="region of interest" description="Disordered" evidence="1">
    <location>
        <begin position="78"/>
        <end position="119"/>
    </location>
</feature>
<feature type="region of interest" description="Disordered" evidence="1">
    <location>
        <begin position="174"/>
        <end position="234"/>
    </location>
</feature>
<name>A0A850RE59_9GAMM</name>
<dbReference type="EMBL" id="JABZEO010000010">
    <property type="protein sequence ID" value="NVZ10516.1"/>
    <property type="molecule type" value="Genomic_DNA"/>
</dbReference>
<feature type="compositionally biased region" description="Pro residues" evidence="1">
    <location>
        <begin position="211"/>
        <end position="222"/>
    </location>
</feature>
<dbReference type="Pfam" id="PF09676">
    <property type="entry name" value="TraV"/>
    <property type="match status" value="1"/>
</dbReference>
<evidence type="ECO:0000313" key="2">
    <source>
        <dbReference type="EMBL" id="NVZ10516.1"/>
    </source>
</evidence>
<evidence type="ECO:0000256" key="1">
    <source>
        <dbReference type="SAM" id="MobiDB-lite"/>
    </source>
</evidence>
<accession>A0A850RE59</accession>
<organism evidence="2 3">
    <name type="scientific">Allochromatium humboldtianum</name>
    <dbReference type="NCBI Taxonomy" id="504901"/>
    <lineage>
        <taxon>Bacteria</taxon>
        <taxon>Pseudomonadati</taxon>
        <taxon>Pseudomonadota</taxon>
        <taxon>Gammaproteobacteria</taxon>
        <taxon>Chromatiales</taxon>
        <taxon>Chromatiaceae</taxon>
        <taxon>Allochromatium</taxon>
    </lineage>
</organism>
<dbReference type="InterPro" id="IPR014118">
    <property type="entry name" value="T4SS_TraV"/>
</dbReference>
<proteinExistence type="predicted"/>
<feature type="compositionally biased region" description="Low complexity" evidence="1">
    <location>
        <begin position="195"/>
        <end position="210"/>
    </location>
</feature>
<evidence type="ECO:0000313" key="3">
    <source>
        <dbReference type="Proteomes" id="UP000592294"/>
    </source>
</evidence>
<comment type="caution">
    <text evidence="2">The sequence shown here is derived from an EMBL/GenBank/DDBJ whole genome shotgun (WGS) entry which is preliminary data.</text>
</comment>
<dbReference type="PROSITE" id="PS51257">
    <property type="entry name" value="PROKAR_LIPOPROTEIN"/>
    <property type="match status" value="1"/>
</dbReference>
<keyword evidence="3" id="KW-1185">Reference proteome</keyword>
<protein>
    <submittedName>
        <fullName evidence="2">TraV family lipoprotein</fullName>
    </submittedName>
</protein>
<sequence>MKRAIQTGLGLGVAVLAATTVTGCGSLALGQGQFGCAGHPSDPLCLPTSAVYARTESSEPLQSADTTPERPARFRFRFEDTSNAQREPTALELFTGEATRPRRSTPRPASAPPEPPVTPEVIDEALLLPRSSEPLPLRLPAQVMRIWLAPWEDDRGDLHAGGYVYTEIAPRTWSLAEGPSPATPARLRPLQVAERPATGTRAPAAGRRAPPAAPTPPSPVDPRPQANPTSRSQP</sequence>
<gene>
    <name evidence="2" type="ORF">HW932_14725</name>
</gene>
<keyword evidence="2" id="KW-0449">Lipoprotein</keyword>